<accession>A0A502D0F5</accession>
<dbReference type="RefSeq" id="WP_140737623.1">
    <property type="nucleotide sequence ID" value="NZ_RCZM01000002.1"/>
</dbReference>
<dbReference type="PROSITE" id="PS51257">
    <property type="entry name" value="PROKAR_LIPOPROTEIN"/>
    <property type="match status" value="1"/>
</dbReference>
<reference evidence="1 2" key="1">
    <citation type="journal article" date="2019" name="Environ. Microbiol.">
        <title>Species interactions and distinct microbial communities in high Arctic permafrost affected cryosols are associated with the CH4 and CO2 gas fluxes.</title>
        <authorList>
            <person name="Altshuler I."/>
            <person name="Hamel J."/>
            <person name="Turney S."/>
            <person name="Magnuson E."/>
            <person name="Levesque R."/>
            <person name="Greer C."/>
            <person name="Whyte L.G."/>
        </authorList>
    </citation>
    <scope>NUCLEOTIDE SEQUENCE [LARGE SCALE GENOMIC DNA]</scope>
    <source>
        <strain evidence="1 2">S9.3A</strain>
    </source>
</reference>
<evidence type="ECO:0000313" key="1">
    <source>
        <dbReference type="EMBL" id="TPG17859.1"/>
    </source>
</evidence>
<gene>
    <name evidence="1" type="ORF">EAH86_05340</name>
</gene>
<dbReference type="Proteomes" id="UP000317722">
    <property type="component" value="Unassembled WGS sequence"/>
</dbReference>
<comment type="caution">
    <text evidence="1">The sequence shown here is derived from an EMBL/GenBank/DDBJ whole genome shotgun (WGS) entry which is preliminary data.</text>
</comment>
<protein>
    <submittedName>
        <fullName evidence="1">Uncharacterized protein</fullName>
    </submittedName>
</protein>
<name>A0A502D0F5_9MICO</name>
<evidence type="ECO:0000313" key="2">
    <source>
        <dbReference type="Proteomes" id="UP000317722"/>
    </source>
</evidence>
<dbReference type="AlphaFoldDB" id="A0A502D0F5"/>
<keyword evidence="2" id="KW-1185">Reference proteome</keyword>
<sequence length="187" mass="19056">MVARGGVLAFALAGLVVVAGCSIGTQSTPVPVVAPSATATSSGPSRLGVPLTIQVYLVQGDHLARLTRTVPPGAGLEPSFVGLATPITATMTAAGIRSALPLASHPLRGTVDDGIARIELPTGFERISVHEQSLAMAQLVFTVTANSLATSVQLVQGSRALPMPDPTGQLVTRPVTRVDYAAYNPPG</sequence>
<proteinExistence type="predicted"/>
<organism evidence="1 2">
    <name type="scientific">Pedococcus bigeumensis</name>
    <dbReference type="NCBI Taxonomy" id="433644"/>
    <lineage>
        <taxon>Bacteria</taxon>
        <taxon>Bacillati</taxon>
        <taxon>Actinomycetota</taxon>
        <taxon>Actinomycetes</taxon>
        <taxon>Micrococcales</taxon>
        <taxon>Intrasporangiaceae</taxon>
        <taxon>Pedococcus</taxon>
    </lineage>
</organism>
<dbReference type="OrthoDB" id="4867520at2"/>
<dbReference type="EMBL" id="RCZM01000002">
    <property type="protein sequence ID" value="TPG17859.1"/>
    <property type="molecule type" value="Genomic_DNA"/>
</dbReference>